<evidence type="ECO:0000313" key="1">
    <source>
        <dbReference type="EMBL" id="KNE01717.1"/>
    </source>
</evidence>
<reference evidence="2" key="1">
    <citation type="journal article" date="2015" name="BMC Genomics">
        <title>Draft genome of a commonly misdiagnosed multidrug resistant pathogen Candida auris.</title>
        <authorList>
            <person name="Chatterjee S."/>
            <person name="Alampalli S.V."/>
            <person name="Nageshan R.K."/>
            <person name="Chettiar S.T."/>
            <person name="Joshi S."/>
            <person name="Tatu U.S."/>
        </authorList>
    </citation>
    <scope>NUCLEOTIDE SEQUENCE [LARGE SCALE GENOMIC DNA]</scope>
    <source>
        <strain evidence="2">6684</strain>
    </source>
</reference>
<protein>
    <submittedName>
        <fullName evidence="1">Uncharacterized protein</fullName>
    </submittedName>
</protein>
<dbReference type="Proteomes" id="UP000037122">
    <property type="component" value="Unassembled WGS sequence"/>
</dbReference>
<comment type="caution">
    <text evidence="1">The sequence shown here is derived from an EMBL/GenBank/DDBJ whole genome shotgun (WGS) entry which is preliminary data.</text>
</comment>
<gene>
    <name evidence="1" type="ORF">QG37_01053</name>
</gene>
<evidence type="ECO:0000313" key="2">
    <source>
        <dbReference type="Proteomes" id="UP000037122"/>
    </source>
</evidence>
<dbReference type="VEuPathDB" id="FungiDB:QG37_01053"/>
<dbReference type="EMBL" id="LGST01000008">
    <property type="protein sequence ID" value="KNE01717.1"/>
    <property type="molecule type" value="Genomic_DNA"/>
</dbReference>
<sequence length="57" mass="6670">MVAKSHGSRNFFLTDICGIMDKDVQVKQRKEPRKVKKSVKELMTKTFNMVFYCKVIS</sequence>
<name>A0A0L0P5S2_CANAR</name>
<accession>A0A0L0P5S2</accession>
<dbReference type="AlphaFoldDB" id="A0A0L0P5S2"/>
<proteinExistence type="predicted"/>
<organism evidence="1 2">
    <name type="scientific">Candidozyma auris</name>
    <name type="common">Yeast</name>
    <name type="synonym">Candida auris</name>
    <dbReference type="NCBI Taxonomy" id="498019"/>
    <lineage>
        <taxon>Eukaryota</taxon>
        <taxon>Fungi</taxon>
        <taxon>Dikarya</taxon>
        <taxon>Ascomycota</taxon>
        <taxon>Saccharomycotina</taxon>
        <taxon>Pichiomycetes</taxon>
        <taxon>Metschnikowiaceae</taxon>
        <taxon>Candidozyma</taxon>
    </lineage>
</organism>